<name>A0A2G9TIQ7_TELCI</name>
<dbReference type="EMBL" id="KZ363668">
    <property type="protein sequence ID" value="PIO57825.1"/>
    <property type="molecule type" value="Genomic_DNA"/>
</dbReference>
<dbReference type="OrthoDB" id="10257567at2759"/>
<evidence type="ECO:0000256" key="1">
    <source>
        <dbReference type="SAM" id="Coils"/>
    </source>
</evidence>
<organism evidence="2 3">
    <name type="scientific">Teladorsagia circumcincta</name>
    <name type="common">Brown stomach worm</name>
    <name type="synonym">Ostertagia circumcincta</name>
    <dbReference type="NCBI Taxonomy" id="45464"/>
    <lineage>
        <taxon>Eukaryota</taxon>
        <taxon>Metazoa</taxon>
        <taxon>Ecdysozoa</taxon>
        <taxon>Nematoda</taxon>
        <taxon>Chromadorea</taxon>
        <taxon>Rhabditida</taxon>
        <taxon>Rhabditina</taxon>
        <taxon>Rhabditomorpha</taxon>
        <taxon>Strongyloidea</taxon>
        <taxon>Trichostrongylidae</taxon>
        <taxon>Teladorsagia</taxon>
    </lineage>
</organism>
<evidence type="ECO:0000313" key="2">
    <source>
        <dbReference type="EMBL" id="PIO57825.1"/>
    </source>
</evidence>
<dbReference type="AlphaFoldDB" id="A0A2G9TIQ7"/>
<protein>
    <submittedName>
        <fullName evidence="2">Uncharacterized protein</fullName>
    </submittedName>
</protein>
<reference evidence="2 3" key="1">
    <citation type="submission" date="2015-09" db="EMBL/GenBank/DDBJ databases">
        <title>Draft genome of the parasitic nematode Teladorsagia circumcincta isolate WARC Sus (inbred).</title>
        <authorList>
            <person name="Mitreva M."/>
        </authorList>
    </citation>
    <scope>NUCLEOTIDE SEQUENCE [LARGE SCALE GENOMIC DNA]</scope>
    <source>
        <strain evidence="2 3">S</strain>
    </source>
</reference>
<dbReference type="Proteomes" id="UP000230423">
    <property type="component" value="Unassembled WGS sequence"/>
</dbReference>
<sequence length="104" mass="11560">MRDAQRRLDVARVAADRKEALESEQIDILSRDLNDANRRVAFLEAELSRITDELAEARATSQRGGLEDIAALGGLMKEKDELIARLTEENQRLVEAAAVEAKKA</sequence>
<feature type="coiled-coil region" evidence="1">
    <location>
        <begin position="1"/>
        <end position="96"/>
    </location>
</feature>
<accession>A0A2G9TIQ7</accession>
<keyword evidence="3" id="KW-1185">Reference proteome</keyword>
<feature type="non-terminal residue" evidence="2">
    <location>
        <position position="104"/>
    </location>
</feature>
<keyword evidence="1" id="KW-0175">Coiled coil</keyword>
<proteinExistence type="predicted"/>
<gene>
    <name evidence="2" type="ORF">TELCIR_20755</name>
</gene>
<evidence type="ECO:0000313" key="3">
    <source>
        <dbReference type="Proteomes" id="UP000230423"/>
    </source>
</evidence>